<dbReference type="InterPro" id="IPR057683">
    <property type="entry name" value="DUF7923"/>
</dbReference>
<keyword evidence="4" id="KW-1185">Reference proteome</keyword>
<dbReference type="InterPro" id="IPR057654">
    <property type="entry name" value="Znf-CCCH_tandem"/>
</dbReference>
<dbReference type="AlphaFoldDB" id="A0A084AGU3"/>
<evidence type="ECO:0000256" key="1">
    <source>
        <dbReference type="PROSITE-ProRule" id="PRU00723"/>
    </source>
</evidence>
<protein>
    <recommendedName>
        <fullName evidence="2">C3H1-type domain-containing protein</fullName>
    </recommendedName>
</protein>
<dbReference type="PROSITE" id="PS50103">
    <property type="entry name" value="ZF_C3H1"/>
    <property type="match status" value="2"/>
</dbReference>
<dbReference type="Pfam" id="PF25542">
    <property type="entry name" value="zf-CCCH_12"/>
    <property type="match status" value="1"/>
</dbReference>
<keyword evidence="1" id="KW-0862">Zinc</keyword>
<accession>A0A084AGU3</accession>
<evidence type="ECO:0000313" key="4">
    <source>
        <dbReference type="Proteomes" id="UP000028045"/>
    </source>
</evidence>
<dbReference type="Gene3D" id="3.30.1370.210">
    <property type="match status" value="1"/>
</dbReference>
<dbReference type="InterPro" id="IPR000571">
    <property type="entry name" value="Znf_CCCH"/>
</dbReference>
<dbReference type="PANTHER" id="PTHR37543">
    <property type="entry name" value="CCCH ZINC FINGER DNA BINDING PROTEIN (AFU_ORTHOLOGUE AFUA_5G12760)"/>
    <property type="match status" value="1"/>
</dbReference>
<dbReference type="GO" id="GO:0008270">
    <property type="term" value="F:zinc ion binding"/>
    <property type="evidence" value="ECO:0007669"/>
    <property type="project" value="UniProtKB-KW"/>
</dbReference>
<dbReference type="Pfam" id="PF25543">
    <property type="entry name" value="zf-CCCH_tandem"/>
    <property type="match status" value="1"/>
</dbReference>
<evidence type="ECO:0000259" key="2">
    <source>
        <dbReference type="PROSITE" id="PS50103"/>
    </source>
</evidence>
<feature type="zinc finger region" description="C3H1-type" evidence="1">
    <location>
        <begin position="393"/>
        <end position="421"/>
    </location>
</feature>
<proteinExistence type="predicted"/>
<feature type="domain" description="C3H1-type" evidence="2">
    <location>
        <begin position="393"/>
        <end position="421"/>
    </location>
</feature>
<reference evidence="3 4" key="1">
    <citation type="journal article" date="2014" name="BMC Genomics">
        <title>Comparative genome sequencing reveals chemotype-specific gene clusters in the toxigenic black mold Stachybotrys.</title>
        <authorList>
            <person name="Semeiks J."/>
            <person name="Borek D."/>
            <person name="Otwinowski Z."/>
            <person name="Grishin N.V."/>
        </authorList>
    </citation>
    <scope>NUCLEOTIDE SEQUENCE [LARGE SCALE GENOMIC DNA]</scope>
    <source>
        <strain evidence="4">CBS 109288 / IBT 7711</strain>
    </source>
</reference>
<dbReference type="SMART" id="SM00356">
    <property type="entry name" value="ZnF_C3H1"/>
    <property type="match status" value="3"/>
</dbReference>
<gene>
    <name evidence="3" type="ORF">S7711_03589</name>
</gene>
<feature type="zinc finger region" description="C3H1-type" evidence="1">
    <location>
        <begin position="279"/>
        <end position="306"/>
    </location>
</feature>
<dbReference type="PANTHER" id="PTHR37543:SF1">
    <property type="entry name" value="CCCH ZINC FINGER DNA BINDING PROTEIN (AFU_ORTHOLOGUE AFUA_5G12760)"/>
    <property type="match status" value="1"/>
</dbReference>
<dbReference type="HOGENOM" id="CLU_031811_5_1_1"/>
<evidence type="ECO:0000313" key="3">
    <source>
        <dbReference type="EMBL" id="KEY64522.1"/>
    </source>
</evidence>
<keyword evidence="1" id="KW-0863">Zinc-finger</keyword>
<feature type="domain" description="C3H1-type" evidence="2">
    <location>
        <begin position="279"/>
        <end position="306"/>
    </location>
</feature>
<dbReference type="Proteomes" id="UP000028045">
    <property type="component" value="Unassembled WGS sequence"/>
</dbReference>
<sequence>MAASFDVDAAAKQLDEFRSRNDLAEILEQYSSLIVKFKRLSSDYEEEREGRERYKQLARGQERKPFVLVLVDGDGYVFQDTFVRDGADGGSKAAKQLITSIRSSLGPKGLDNCDIMVRVYANLVGLSKILSKNGLIGPEKRSLAPFTAGFNRSHGLTDFVDAGELKENADFKLRAMLQLYADNLQCKHIYFAGCHDVGYVADLTPYRGNSDRFTLIRSMSSDFHAEFTRLGFNIEEFPGVFRSSPLAYPEHGKPSLSSTSNKASATSAGYTTSNMALPGNSRSICQFYSSARCKYGDNCRNAHIDSKTKLSRLSPDGSLERDRRPFGLDNDALGWRLPGQKSSAVESKNDSRLLPKSYDIPAGLIAINRHKHRLDAYIVPPTTDAIKQLKARSEKRKLCNKKHIGGYCPNEDDCAYDHDPLPDDLLPALELLSRSIPCPRRGSCRKRDCVFGHVCQKMSCRHRGGSAPCKFPYSMCHEEFTPYDYVPGATLSFIDDTGQEYYEDSVDAAEEMGDEDQGAGVYTC</sequence>
<keyword evidence="1" id="KW-0479">Metal-binding</keyword>
<dbReference type="EMBL" id="KL648733">
    <property type="protein sequence ID" value="KEY64522.1"/>
    <property type="molecule type" value="Genomic_DNA"/>
</dbReference>
<organism evidence="3 4">
    <name type="scientific">Stachybotrys chartarum (strain CBS 109288 / IBT 7711)</name>
    <name type="common">Toxic black mold</name>
    <name type="synonym">Stilbospora chartarum</name>
    <dbReference type="NCBI Taxonomy" id="1280523"/>
    <lineage>
        <taxon>Eukaryota</taxon>
        <taxon>Fungi</taxon>
        <taxon>Dikarya</taxon>
        <taxon>Ascomycota</taxon>
        <taxon>Pezizomycotina</taxon>
        <taxon>Sordariomycetes</taxon>
        <taxon>Hypocreomycetidae</taxon>
        <taxon>Hypocreales</taxon>
        <taxon>Stachybotryaceae</taxon>
        <taxon>Stachybotrys</taxon>
    </lineage>
</organism>
<dbReference type="OrthoDB" id="2270193at2759"/>
<dbReference type="Pfam" id="PF25540">
    <property type="entry name" value="DUF7923"/>
    <property type="match status" value="1"/>
</dbReference>
<name>A0A084AGU3_STACB</name>